<dbReference type="InterPro" id="IPR050640">
    <property type="entry name" value="Bact_2-comp_sensor_kinase"/>
</dbReference>
<dbReference type="InterPro" id="IPR036890">
    <property type="entry name" value="HATPase_C_sf"/>
</dbReference>
<dbReference type="Gene3D" id="3.30.565.10">
    <property type="entry name" value="Histidine kinase-like ATPase, C-terminal domain"/>
    <property type="match status" value="1"/>
</dbReference>
<dbReference type="PANTHER" id="PTHR34220:SF7">
    <property type="entry name" value="SENSOR HISTIDINE KINASE YPDA"/>
    <property type="match status" value="1"/>
</dbReference>
<keyword evidence="4" id="KW-0597">Phosphoprotein</keyword>
<sequence>MRRFDRETTVMKEKKHDLILFRTIRARMTVSFVAVFLGIIAFMGISIYLFTGRVLESRNEQSYQKILEATDEILNDKVTSYSGMARMLLGNETVQAVLQMQNTSDDRTMDPVRWQLLDTIGSTYIYNLQDLVGLYIFDNAGSYYYQDPGRTSYEVDQNVDYKKIVASDWYQQALAAAGKEIIFGYDVLQSSENIISCVKVLNKLNTTDKIGLLVIQINKNTMRNVIGQFPVENDIYALINQGQIVYQNGYDEKVFQDSLTDIFDNLKGDYLITSVDSEQEGWTLLHAVRKDAVFVEAVQLRNIILIVAVIALILTVILCITESRTITRPLLKLRDDIARVGQGKRTFYNSYGNDEVGIIGREFQNMVTKELELKEKIAEEELLRKDSQLQLLQSQINPHFLYNTLDTLYWMALEEGADQVADLTQSLSEIFKISLNEGAEFITIRGEIRFIEDYLHIQNVRFEDKFLVKILVDENLMDICILKQILQPFVENAIYHGLEPKIEKGHITVTGICEQDMLLFTIEDDGVGIAEGVDVMKGYAVSNVLQRIRLHYGKKAEIRFYSQKDKGTTVKICLPLREVKNAQNSIAR</sequence>
<feature type="domain" description="HAMP" evidence="10">
    <location>
        <begin position="324"/>
        <end position="375"/>
    </location>
</feature>
<dbReference type="SUPFAM" id="SSF55874">
    <property type="entry name" value="ATPase domain of HSP90 chaperone/DNA topoisomerase II/histidine kinase"/>
    <property type="match status" value="1"/>
</dbReference>
<comment type="subcellular location">
    <subcellularLocation>
        <location evidence="2">Membrane</location>
    </subcellularLocation>
</comment>
<evidence type="ECO:0000256" key="4">
    <source>
        <dbReference type="ARBA" id="ARBA00022553"/>
    </source>
</evidence>
<gene>
    <name evidence="11" type="ORF">DW222_11450</name>
</gene>
<evidence type="ECO:0000313" key="11">
    <source>
        <dbReference type="EMBL" id="RHH17991.1"/>
    </source>
</evidence>
<dbReference type="EMBL" id="QRJH01000005">
    <property type="protein sequence ID" value="RHH17991.1"/>
    <property type="molecule type" value="Genomic_DNA"/>
</dbReference>
<dbReference type="PROSITE" id="PS50885">
    <property type="entry name" value="HAMP"/>
    <property type="match status" value="1"/>
</dbReference>
<keyword evidence="8" id="KW-0812">Transmembrane</keyword>
<comment type="catalytic activity">
    <reaction evidence="1">
        <text>ATP + protein L-histidine = ADP + protein N-phospho-L-histidine.</text>
        <dbReference type="EC" id="2.7.13.3"/>
    </reaction>
</comment>
<keyword evidence="5" id="KW-0808">Transferase</keyword>
<evidence type="ECO:0000256" key="6">
    <source>
        <dbReference type="ARBA" id="ARBA00022777"/>
    </source>
</evidence>
<reference evidence="11 12" key="1">
    <citation type="submission" date="2018-08" db="EMBL/GenBank/DDBJ databases">
        <title>A genome reference for cultivated species of the human gut microbiota.</title>
        <authorList>
            <person name="Zou Y."/>
            <person name="Xue W."/>
            <person name="Luo G."/>
        </authorList>
    </citation>
    <scope>NUCLEOTIDE SEQUENCE [LARGE SCALE GENOMIC DNA]</scope>
    <source>
        <strain evidence="11 12">AM18-2AC</strain>
    </source>
</reference>
<dbReference type="PANTHER" id="PTHR34220">
    <property type="entry name" value="SENSOR HISTIDINE KINASE YPDA"/>
    <property type="match status" value="1"/>
</dbReference>
<feature type="transmembrane region" description="Helical" evidence="8">
    <location>
        <begin position="30"/>
        <end position="50"/>
    </location>
</feature>
<evidence type="ECO:0000259" key="9">
    <source>
        <dbReference type="PROSITE" id="PS50109"/>
    </source>
</evidence>
<dbReference type="Pfam" id="PF06580">
    <property type="entry name" value="His_kinase"/>
    <property type="match status" value="1"/>
</dbReference>
<evidence type="ECO:0000313" key="12">
    <source>
        <dbReference type="Proteomes" id="UP000284024"/>
    </source>
</evidence>
<keyword evidence="8" id="KW-0472">Membrane</keyword>
<evidence type="ECO:0000256" key="2">
    <source>
        <dbReference type="ARBA" id="ARBA00004370"/>
    </source>
</evidence>
<dbReference type="InterPro" id="IPR003594">
    <property type="entry name" value="HATPase_dom"/>
</dbReference>
<dbReference type="InterPro" id="IPR005467">
    <property type="entry name" value="His_kinase_dom"/>
</dbReference>
<protein>
    <recommendedName>
        <fullName evidence="3">histidine kinase</fullName>
        <ecNumber evidence="3">2.7.13.3</ecNumber>
    </recommendedName>
</protein>
<feature type="domain" description="Histidine kinase" evidence="9">
    <location>
        <begin position="482"/>
        <end position="578"/>
    </location>
</feature>
<comment type="caution">
    <text evidence="11">The sequence shown here is derived from an EMBL/GenBank/DDBJ whole genome shotgun (WGS) entry which is preliminary data.</text>
</comment>
<evidence type="ECO:0000256" key="8">
    <source>
        <dbReference type="SAM" id="Phobius"/>
    </source>
</evidence>
<feature type="transmembrane region" description="Helical" evidence="8">
    <location>
        <begin position="303"/>
        <end position="321"/>
    </location>
</feature>
<keyword evidence="6 11" id="KW-0418">Kinase</keyword>
<evidence type="ECO:0000259" key="10">
    <source>
        <dbReference type="PROSITE" id="PS50885"/>
    </source>
</evidence>
<accession>A0A414W134</accession>
<dbReference type="GO" id="GO:0000155">
    <property type="term" value="F:phosphorelay sensor kinase activity"/>
    <property type="evidence" value="ECO:0007669"/>
    <property type="project" value="InterPro"/>
</dbReference>
<keyword evidence="8" id="KW-1133">Transmembrane helix</keyword>
<evidence type="ECO:0000256" key="7">
    <source>
        <dbReference type="ARBA" id="ARBA00023012"/>
    </source>
</evidence>
<evidence type="ECO:0000256" key="1">
    <source>
        <dbReference type="ARBA" id="ARBA00000085"/>
    </source>
</evidence>
<dbReference type="Pfam" id="PF02518">
    <property type="entry name" value="HATPase_c"/>
    <property type="match status" value="1"/>
</dbReference>
<dbReference type="PROSITE" id="PS50109">
    <property type="entry name" value="HIS_KIN"/>
    <property type="match status" value="1"/>
</dbReference>
<dbReference type="InterPro" id="IPR003660">
    <property type="entry name" value="HAMP_dom"/>
</dbReference>
<evidence type="ECO:0000256" key="3">
    <source>
        <dbReference type="ARBA" id="ARBA00012438"/>
    </source>
</evidence>
<evidence type="ECO:0000256" key="5">
    <source>
        <dbReference type="ARBA" id="ARBA00022679"/>
    </source>
</evidence>
<dbReference type="AlphaFoldDB" id="A0A414W134"/>
<dbReference type="Proteomes" id="UP000284024">
    <property type="component" value="Unassembled WGS sequence"/>
</dbReference>
<dbReference type="GO" id="GO:0016020">
    <property type="term" value="C:membrane"/>
    <property type="evidence" value="ECO:0007669"/>
    <property type="project" value="UniProtKB-SubCell"/>
</dbReference>
<dbReference type="EC" id="2.7.13.3" evidence="3"/>
<dbReference type="Gene3D" id="6.10.340.10">
    <property type="match status" value="1"/>
</dbReference>
<dbReference type="InterPro" id="IPR010559">
    <property type="entry name" value="Sig_transdc_His_kin_internal"/>
</dbReference>
<organism evidence="11 12">
    <name type="scientific">Blautia obeum</name>
    <dbReference type="NCBI Taxonomy" id="40520"/>
    <lineage>
        <taxon>Bacteria</taxon>
        <taxon>Bacillati</taxon>
        <taxon>Bacillota</taxon>
        <taxon>Clostridia</taxon>
        <taxon>Lachnospirales</taxon>
        <taxon>Lachnospiraceae</taxon>
        <taxon>Blautia</taxon>
    </lineage>
</organism>
<dbReference type="SMART" id="SM00387">
    <property type="entry name" value="HATPase_c"/>
    <property type="match status" value="1"/>
</dbReference>
<keyword evidence="7" id="KW-0902">Two-component regulatory system</keyword>
<name>A0A414W134_9FIRM</name>
<proteinExistence type="predicted"/>